<dbReference type="OrthoDB" id="2820488at2759"/>
<gene>
    <name evidence="2" type="ORF">B0I36DRAFT_369331</name>
</gene>
<keyword evidence="1" id="KW-0732">Signal</keyword>
<name>A0A9P8XV82_9PEZI</name>
<protein>
    <recommendedName>
        <fullName evidence="4">SnoaL-like domain-containing protein</fullName>
    </recommendedName>
</protein>
<dbReference type="Proteomes" id="UP000756346">
    <property type="component" value="Unassembled WGS sequence"/>
</dbReference>
<evidence type="ECO:0000313" key="2">
    <source>
        <dbReference type="EMBL" id="KAH7014368.1"/>
    </source>
</evidence>
<dbReference type="EMBL" id="JAGTJQ010000013">
    <property type="protein sequence ID" value="KAH7014368.1"/>
    <property type="molecule type" value="Genomic_DNA"/>
</dbReference>
<comment type="caution">
    <text evidence="2">The sequence shown here is derived from an EMBL/GenBank/DDBJ whole genome shotgun (WGS) entry which is preliminary data.</text>
</comment>
<dbReference type="InterPro" id="IPR032710">
    <property type="entry name" value="NTF2-like_dom_sf"/>
</dbReference>
<dbReference type="SUPFAM" id="SSF54427">
    <property type="entry name" value="NTF2-like"/>
    <property type="match status" value="1"/>
</dbReference>
<feature type="chain" id="PRO_5040117374" description="SnoaL-like domain-containing protein" evidence="1">
    <location>
        <begin position="20"/>
        <end position="144"/>
    </location>
</feature>
<evidence type="ECO:0008006" key="4">
    <source>
        <dbReference type="Google" id="ProtNLM"/>
    </source>
</evidence>
<sequence length="144" mass="16057">MRVSNIFVLLPLYGAAVNAQTPNLKAPPPCVRATPAPSECQTEARFNEFAEAFIVTKNITEAFTFIVEDYINHNPLAQNGSASAWSILSPIWASQDITVLGTKFRGNMGWLNYRSAFGTVVDRFRWEGGCIAEHWDQNETFPTD</sequence>
<accession>A0A9P8XV82</accession>
<reference evidence="2" key="1">
    <citation type="journal article" date="2021" name="Nat. Commun.">
        <title>Genetic determinants of endophytism in the Arabidopsis root mycobiome.</title>
        <authorList>
            <person name="Mesny F."/>
            <person name="Miyauchi S."/>
            <person name="Thiergart T."/>
            <person name="Pickel B."/>
            <person name="Atanasova L."/>
            <person name="Karlsson M."/>
            <person name="Huettel B."/>
            <person name="Barry K.W."/>
            <person name="Haridas S."/>
            <person name="Chen C."/>
            <person name="Bauer D."/>
            <person name="Andreopoulos W."/>
            <person name="Pangilinan J."/>
            <person name="LaButti K."/>
            <person name="Riley R."/>
            <person name="Lipzen A."/>
            <person name="Clum A."/>
            <person name="Drula E."/>
            <person name="Henrissat B."/>
            <person name="Kohler A."/>
            <person name="Grigoriev I.V."/>
            <person name="Martin F.M."/>
            <person name="Hacquard S."/>
        </authorList>
    </citation>
    <scope>NUCLEOTIDE SEQUENCE</scope>
    <source>
        <strain evidence="2">MPI-CAGE-CH-0230</strain>
    </source>
</reference>
<organism evidence="2 3">
    <name type="scientific">Microdochium trichocladiopsis</name>
    <dbReference type="NCBI Taxonomy" id="1682393"/>
    <lineage>
        <taxon>Eukaryota</taxon>
        <taxon>Fungi</taxon>
        <taxon>Dikarya</taxon>
        <taxon>Ascomycota</taxon>
        <taxon>Pezizomycotina</taxon>
        <taxon>Sordariomycetes</taxon>
        <taxon>Xylariomycetidae</taxon>
        <taxon>Xylariales</taxon>
        <taxon>Microdochiaceae</taxon>
        <taxon>Microdochium</taxon>
    </lineage>
</organism>
<dbReference type="GeneID" id="70189306"/>
<dbReference type="Gene3D" id="3.10.450.50">
    <property type="match status" value="1"/>
</dbReference>
<feature type="signal peptide" evidence="1">
    <location>
        <begin position="1"/>
        <end position="19"/>
    </location>
</feature>
<proteinExistence type="predicted"/>
<dbReference type="AlphaFoldDB" id="A0A9P8XV82"/>
<evidence type="ECO:0000313" key="3">
    <source>
        <dbReference type="Proteomes" id="UP000756346"/>
    </source>
</evidence>
<evidence type="ECO:0000256" key="1">
    <source>
        <dbReference type="SAM" id="SignalP"/>
    </source>
</evidence>
<dbReference type="RefSeq" id="XP_046005335.1">
    <property type="nucleotide sequence ID" value="XM_046159760.1"/>
</dbReference>
<keyword evidence="3" id="KW-1185">Reference proteome</keyword>